<evidence type="ECO:0000256" key="7">
    <source>
        <dbReference type="SAM" id="SignalP"/>
    </source>
</evidence>
<gene>
    <name evidence="8" type="ORF">CHS0354_041626</name>
</gene>
<dbReference type="Proteomes" id="UP001195483">
    <property type="component" value="Unassembled WGS sequence"/>
</dbReference>
<feature type="signal peptide" evidence="7">
    <location>
        <begin position="1"/>
        <end position="22"/>
    </location>
</feature>
<evidence type="ECO:0000256" key="4">
    <source>
        <dbReference type="ARBA" id="ARBA00022737"/>
    </source>
</evidence>
<evidence type="ECO:0000256" key="2">
    <source>
        <dbReference type="ARBA" id="ARBA00022525"/>
    </source>
</evidence>
<reference evidence="8" key="1">
    <citation type="journal article" date="2021" name="Genome Biol. Evol.">
        <title>A High-Quality Reference Genome for a Parasitic Bivalve with Doubly Uniparental Inheritance (Bivalvia: Unionida).</title>
        <authorList>
            <person name="Smith C.H."/>
        </authorList>
    </citation>
    <scope>NUCLEOTIDE SEQUENCE</scope>
    <source>
        <strain evidence="8">CHS0354</strain>
    </source>
</reference>
<sequence length="223" mass="25197">MGNRHNILVLLTIILTTGVVLTVPVLERPIDGSWSEWIDISFCYARSCNISCRVDRRDCDRGEVEQIRFCNNPSPRNGGKWCHGWALQTAGCFNYMQPGWSEWGPVTCQTDCRTDESVEVRGSRIRNCSNPPPVYNADQCCGNSRQTELENEEMCKHLPLCSDITVSTDMTSSTPATTRCSTTTMYAEYFDGNDNSTEAPSIVKDDPEKPFEYDYESIKDKQC</sequence>
<dbReference type="InterPro" id="IPR052065">
    <property type="entry name" value="Compl_asym_regulator"/>
</dbReference>
<evidence type="ECO:0000256" key="3">
    <source>
        <dbReference type="ARBA" id="ARBA00022729"/>
    </source>
</evidence>
<feature type="chain" id="PRO_5042115587" evidence="7">
    <location>
        <begin position="23"/>
        <end position="223"/>
    </location>
</feature>
<proteinExistence type="predicted"/>
<keyword evidence="4" id="KW-0677">Repeat</keyword>
<evidence type="ECO:0000256" key="6">
    <source>
        <dbReference type="SAM" id="MobiDB-lite"/>
    </source>
</evidence>
<dbReference type="PANTHER" id="PTHR22906:SF43">
    <property type="entry name" value="PROPERDIN"/>
    <property type="match status" value="1"/>
</dbReference>
<reference evidence="8" key="3">
    <citation type="submission" date="2023-05" db="EMBL/GenBank/DDBJ databases">
        <authorList>
            <person name="Smith C.H."/>
        </authorList>
    </citation>
    <scope>NUCLEOTIDE SEQUENCE</scope>
    <source>
        <strain evidence="8">CHS0354</strain>
        <tissue evidence="8">Mantle</tissue>
    </source>
</reference>
<protein>
    <submittedName>
        <fullName evidence="8">Uncharacterized protein</fullName>
    </submittedName>
</protein>
<keyword evidence="9" id="KW-1185">Reference proteome</keyword>
<name>A0AAE0SCS0_9BIVA</name>
<dbReference type="AlphaFoldDB" id="A0AAE0SCS0"/>
<feature type="region of interest" description="Disordered" evidence="6">
    <location>
        <begin position="191"/>
        <end position="210"/>
    </location>
</feature>
<evidence type="ECO:0000313" key="9">
    <source>
        <dbReference type="Proteomes" id="UP001195483"/>
    </source>
</evidence>
<comment type="caution">
    <text evidence="8">The sequence shown here is derived from an EMBL/GenBank/DDBJ whole genome shotgun (WGS) entry which is preliminary data.</text>
</comment>
<evidence type="ECO:0000313" key="8">
    <source>
        <dbReference type="EMBL" id="KAK3589506.1"/>
    </source>
</evidence>
<keyword evidence="5" id="KW-1015">Disulfide bond</keyword>
<dbReference type="Gene3D" id="2.20.100.10">
    <property type="entry name" value="Thrombospondin type-1 (TSP1) repeat"/>
    <property type="match status" value="1"/>
</dbReference>
<reference evidence="8" key="2">
    <citation type="journal article" date="2021" name="Genome Biol. Evol.">
        <title>Developing a high-quality reference genome for a parasitic bivalve with doubly uniparental inheritance (Bivalvia: Unionida).</title>
        <authorList>
            <person name="Smith C.H."/>
        </authorList>
    </citation>
    <scope>NUCLEOTIDE SEQUENCE</scope>
    <source>
        <strain evidence="8">CHS0354</strain>
        <tissue evidence="8">Mantle</tissue>
    </source>
</reference>
<keyword evidence="2" id="KW-0964">Secreted</keyword>
<dbReference type="PANTHER" id="PTHR22906">
    <property type="entry name" value="PROPERDIN"/>
    <property type="match status" value="1"/>
</dbReference>
<evidence type="ECO:0000256" key="5">
    <source>
        <dbReference type="ARBA" id="ARBA00023157"/>
    </source>
</evidence>
<dbReference type="EMBL" id="JAEAOA010002349">
    <property type="protein sequence ID" value="KAK3589506.1"/>
    <property type="molecule type" value="Genomic_DNA"/>
</dbReference>
<accession>A0AAE0SCS0</accession>
<evidence type="ECO:0000256" key="1">
    <source>
        <dbReference type="ARBA" id="ARBA00004613"/>
    </source>
</evidence>
<keyword evidence="3 7" id="KW-0732">Signal</keyword>
<dbReference type="InterPro" id="IPR036383">
    <property type="entry name" value="TSP1_rpt_sf"/>
</dbReference>
<organism evidence="8 9">
    <name type="scientific">Potamilus streckersoni</name>
    <dbReference type="NCBI Taxonomy" id="2493646"/>
    <lineage>
        <taxon>Eukaryota</taxon>
        <taxon>Metazoa</taxon>
        <taxon>Spiralia</taxon>
        <taxon>Lophotrochozoa</taxon>
        <taxon>Mollusca</taxon>
        <taxon>Bivalvia</taxon>
        <taxon>Autobranchia</taxon>
        <taxon>Heteroconchia</taxon>
        <taxon>Palaeoheterodonta</taxon>
        <taxon>Unionida</taxon>
        <taxon>Unionoidea</taxon>
        <taxon>Unionidae</taxon>
        <taxon>Ambleminae</taxon>
        <taxon>Lampsilini</taxon>
        <taxon>Potamilus</taxon>
    </lineage>
</organism>
<comment type="subcellular location">
    <subcellularLocation>
        <location evidence="1">Secreted</location>
    </subcellularLocation>
</comment>